<keyword evidence="3" id="KW-0731">Sigma factor</keyword>
<dbReference type="SUPFAM" id="SSF88659">
    <property type="entry name" value="Sigma3 and sigma4 domains of RNA polymerase sigma factors"/>
    <property type="match status" value="1"/>
</dbReference>
<sequence length="178" mass="20585">MKYDKQDVVLAMGNDKKAFERLYCSINNDLYKMGIYIMGDVLLAQEVVSDTVLDALTGITKLKNPDSFEPWILKILTTKCNRKIKDKYNKFSVFNPKSKTMEDVELRESTKYEDREEATDIQIALSKLNKTDRIIVSLCVVEGYKSHEVGKILSMNPSTVRTRLNRGLEKMREYLEVQ</sequence>
<accession>A0ABR7F341</accession>
<evidence type="ECO:0000313" key="7">
    <source>
        <dbReference type="EMBL" id="MBC5667225.1"/>
    </source>
</evidence>
<dbReference type="PANTHER" id="PTHR43133:SF8">
    <property type="entry name" value="RNA POLYMERASE SIGMA FACTOR HI_1459-RELATED"/>
    <property type="match status" value="1"/>
</dbReference>
<gene>
    <name evidence="7" type="ORF">H8S00_04400</name>
</gene>
<dbReference type="NCBIfam" id="TIGR02937">
    <property type="entry name" value="sigma70-ECF"/>
    <property type="match status" value="1"/>
</dbReference>
<dbReference type="Gene3D" id="1.10.10.10">
    <property type="entry name" value="Winged helix-like DNA-binding domain superfamily/Winged helix DNA-binding domain"/>
    <property type="match status" value="1"/>
</dbReference>
<comment type="similarity">
    <text evidence="1">Belongs to the sigma-70 factor family. ECF subfamily.</text>
</comment>
<reference evidence="7 8" key="1">
    <citation type="submission" date="2020-08" db="EMBL/GenBank/DDBJ databases">
        <title>Genome public.</title>
        <authorList>
            <person name="Liu C."/>
            <person name="Sun Q."/>
        </authorList>
    </citation>
    <scope>NUCLEOTIDE SEQUENCE [LARGE SCALE GENOMIC DNA]</scope>
    <source>
        <strain evidence="7 8">BX4</strain>
    </source>
</reference>
<evidence type="ECO:0000259" key="6">
    <source>
        <dbReference type="Pfam" id="PF08281"/>
    </source>
</evidence>
<keyword evidence="2" id="KW-0805">Transcription regulation</keyword>
<dbReference type="PANTHER" id="PTHR43133">
    <property type="entry name" value="RNA POLYMERASE ECF-TYPE SIGMA FACTO"/>
    <property type="match status" value="1"/>
</dbReference>
<name>A0ABR7F341_9FIRM</name>
<dbReference type="InterPro" id="IPR039425">
    <property type="entry name" value="RNA_pol_sigma-70-like"/>
</dbReference>
<evidence type="ECO:0000256" key="5">
    <source>
        <dbReference type="ARBA" id="ARBA00023163"/>
    </source>
</evidence>
<dbReference type="EMBL" id="JACOOZ010000002">
    <property type="protein sequence ID" value="MBC5667225.1"/>
    <property type="molecule type" value="Genomic_DNA"/>
</dbReference>
<evidence type="ECO:0000256" key="2">
    <source>
        <dbReference type="ARBA" id="ARBA00023015"/>
    </source>
</evidence>
<dbReference type="Pfam" id="PF08281">
    <property type="entry name" value="Sigma70_r4_2"/>
    <property type="match status" value="1"/>
</dbReference>
<keyword evidence="5" id="KW-0804">Transcription</keyword>
<keyword evidence="4" id="KW-0238">DNA-binding</keyword>
<comment type="caution">
    <text evidence="7">The sequence shown here is derived from an EMBL/GenBank/DDBJ whole genome shotgun (WGS) entry which is preliminary data.</text>
</comment>
<evidence type="ECO:0000313" key="8">
    <source>
        <dbReference type="Proteomes" id="UP000597877"/>
    </source>
</evidence>
<keyword evidence="8" id="KW-1185">Reference proteome</keyword>
<dbReference type="SUPFAM" id="SSF88946">
    <property type="entry name" value="Sigma2 domain of RNA polymerase sigma factors"/>
    <property type="match status" value="1"/>
</dbReference>
<evidence type="ECO:0000256" key="1">
    <source>
        <dbReference type="ARBA" id="ARBA00010641"/>
    </source>
</evidence>
<dbReference type="InterPro" id="IPR013249">
    <property type="entry name" value="RNA_pol_sigma70_r4_t2"/>
</dbReference>
<evidence type="ECO:0000256" key="4">
    <source>
        <dbReference type="ARBA" id="ARBA00023125"/>
    </source>
</evidence>
<dbReference type="Proteomes" id="UP000597877">
    <property type="component" value="Unassembled WGS sequence"/>
</dbReference>
<dbReference type="InterPro" id="IPR036388">
    <property type="entry name" value="WH-like_DNA-bd_sf"/>
</dbReference>
<protein>
    <submittedName>
        <fullName evidence="7">RNA polymerase sigma factor</fullName>
    </submittedName>
</protein>
<dbReference type="Gene3D" id="1.10.1740.10">
    <property type="match status" value="1"/>
</dbReference>
<dbReference type="InterPro" id="IPR013325">
    <property type="entry name" value="RNA_pol_sigma_r2"/>
</dbReference>
<dbReference type="InterPro" id="IPR013324">
    <property type="entry name" value="RNA_pol_sigma_r3/r4-like"/>
</dbReference>
<proteinExistence type="inferred from homology"/>
<dbReference type="InterPro" id="IPR014284">
    <property type="entry name" value="RNA_pol_sigma-70_dom"/>
</dbReference>
<dbReference type="RefSeq" id="WP_021952786.1">
    <property type="nucleotide sequence ID" value="NZ_JACOOZ010000002.1"/>
</dbReference>
<feature type="domain" description="RNA polymerase sigma factor 70 region 4 type 2" evidence="6">
    <location>
        <begin position="124"/>
        <end position="171"/>
    </location>
</feature>
<organism evidence="7 8">
    <name type="scientific">Eubacterium segne</name>
    <dbReference type="NCBI Taxonomy" id="2763045"/>
    <lineage>
        <taxon>Bacteria</taxon>
        <taxon>Bacillati</taxon>
        <taxon>Bacillota</taxon>
        <taxon>Clostridia</taxon>
        <taxon>Eubacteriales</taxon>
        <taxon>Eubacteriaceae</taxon>
        <taxon>Eubacterium</taxon>
    </lineage>
</organism>
<evidence type="ECO:0000256" key="3">
    <source>
        <dbReference type="ARBA" id="ARBA00023082"/>
    </source>
</evidence>